<evidence type="ECO:0000313" key="2">
    <source>
        <dbReference type="EMBL" id="RGT34669.1"/>
    </source>
</evidence>
<proteinExistence type="predicted"/>
<dbReference type="Gene3D" id="3.20.80.10">
    <property type="entry name" value="Regulatory factor, effector binding domain"/>
    <property type="match status" value="1"/>
</dbReference>
<dbReference type="Proteomes" id="UP000285610">
    <property type="component" value="Unassembled WGS sequence"/>
</dbReference>
<dbReference type="EMBL" id="QRQE01000146">
    <property type="protein sequence ID" value="RHM66223.1"/>
    <property type="molecule type" value="Genomic_DNA"/>
</dbReference>
<reference evidence="7 8" key="1">
    <citation type="submission" date="2018-08" db="EMBL/GenBank/DDBJ databases">
        <title>A genome reference for cultivated species of the human gut microbiota.</title>
        <authorList>
            <person name="Zou Y."/>
            <person name="Xue W."/>
            <person name="Luo G."/>
        </authorList>
    </citation>
    <scope>NUCLEOTIDE SEQUENCE [LARGE SCALE GENOMIC DNA]</scope>
    <source>
        <strain evidence="2 7">AF19-16AC</strain>
        <strain evidence="1 12">AF27-4BH</strain>
        <strain evidence="6 10">AF33-12</strain>
        <strain evidence="5 9">AM12-54</strain>
        <strain evidence="4 8">AM21-18</strain>
        <strain evidence="3 11">AM22-7AC</strain>
    </source>
</reference>
<dbReference type="Proteomes" id="UP000283981">
    <property type="component" value="Unassembled WGS sequence"/>
</dbReference>
<evidence type="ECO:0000313" key="3">
    <source>
        <dbReference type="EMBL" id="RHG13270.1"/>
    </source>
</evidence>
<comment type="caution">
    <text evidence="5">The sequence shown here is derived from an EMBL/GenBank/DDBJ whole genome shotgun (WGS) entry which is preliminary data.</text>
</comment>
<gene>
    <name evidence="5" type="ORF">DW142_15470</name>
    <name evidence="4" type="ORF">DW243_18850</name>
    <name evidence="3" type="ORF">DW270_16470</name>
    <name evidence="2" type="ORF">DWX36_17330</name>
    <name evidence="1" type="ORF">DWY88_18805</name>
    <name evidence="6" type="ORF">DWZ50_20675</name>
</gene>
<dbReference type="AlphaFoldDB" id="A0A2N5NWG6"/>
<dbReference type="Proteomes" id="UP000283992">
    <property type="component" value="Unassembled WGS sequence"/>
</dbReference>
<evidence type="ECO:0000313" key="10">
    <source>
        <dbReference type="Proteomes" id="UP000285610"/>
    </source>
</evidence>
<dbReference type="Proteomes" id="UP000285697">
    <property type="component" value="Unassembled WGS sequence"/>
</dbReference>
<dbReference type="EMBL" id="QRIA01000053">
    <property type="protein sequence ID" value="RHG13270.1"/>
    <property type="molecule type" value="Genomic_DNA"/>
</dbReference>
<evidence type="ECO:0000313" key="12">
    <source>
        <dbReference type="Proteomes" id="UP000286137"/>
    </source>
</evidence>
<organism evidence="5 9">
    <name type="scientific">Mediterraneibacter gnavus</name>
    <name type="common">Ruminococcus gnavus</name>
    <dbReference type="NCBI Taxonomy" id="33038"/>
    <lineage>
        <taxon>Bacteria</taxon>
        <taxon>Bacillati</taxon>
        <taxon>Bacillota</taxon>
        <taxon>Clostridia</taxon>
        <taxon>Lachnospirales</taxon>
        <taxon>Lachnospiraceae</taxon>
        <taxon>Mediterraneibacter</taxon>
    </lineage>
</organism>
<evidence type="ECO:0000313" key="4">
    <source>
        <dbReference type="EMBL" id="RHG76715.1"/>
    </source>
</evidence>
<evidence type="ECO:0000313" key="1">
    <source>
        <dbReference type="EMBL" id="RGQ56251.1"/>
    </source>
</evidence>
<accession>A0A2N5NWG6</accession>
<dbReference type="Proteomes" id="UP000286137">
    <property type="component" value="Unassembled WGS sequence"/>
</dbReference>
<dbReference type="InterPro" id="IPR011256">
    <property type="entry name" value="Reg_factor_effector_dom_sf"/>
</dbReference>
<protein>
    <submittedName>
        <fullName evidence="5">Uncharacterized protein</fullName>
    </submittedName>
</protein>
<evidence type="ECO:0000313" key="6">
    <source>
        <dbReference type="EMBL" id="RHM66223.1"/>
    </source>
</evidence>
<evidence type="ECO:0000313" key="11">
    <source>
        <dbReference type="Proteomes" id="UP000285697"/>
    </source>
</evidence>
<evidence type="ECO:0000313" key="7">
    <source>
        <dbReference type="Proteomes" id="UP000283834"/>
    </source>
</evidence>
<evidence type="ECO:0000313" key="8">
    <source>
        <dbReference type="Proteomes" id="UP000283981"/>
    </source>
</evidence>
<evidence type="ECO:0000313" key="5">
    <source>
        <dbReference type="EMBL" id="RHJ06507.1"/>
    </source>
</evidence>
<dbReference type="EMBL" id="QRLN01000042">
    <property type="protein sequence ID" value="RHJ06507.1"/>
    <property type="molecule type" value="Genomic_DNA"/>
</dbReference>
<dbReference type="EMBL" id="QRWQ01000047">
    <property type="protein sequence ID" value="RGT34669.1"/>
    <property type="molecule type" value="Genomic_DNA"/>
</dbReference>
<dbReference type="Proteomes" id="UP000283834">
    <property type="component" value="Unassembled WGS sequence"/>
</dbReference>
<name>A0A2N5NWG6_MEDGN</name>
<evidence type="ECO:0000313" key="9">
    <source>
        <dbReference type="Proteomes" id="UP000283992"/>
    </source>
</evidence>
<dbReference type="EMBL" id="QRIS01000099">
    <property type="protein sequence ID" value="RHG76715.1"/>
    <property type="molecule type" value="Genomic_DNA"/>
</dbReference>
<dbReference type="STRING" id="33038.GCA_900067245_00057"/>
<dbReference type="EMBL" id="QRTJ01000110">
    <property type="protein sequence ID" value="RGQ56251.1"/>
    <property type="molecule type" value="Genomic_DNA"/>
</dbReference>
<sequence length="82" mass="9786">MGMGSFISLDNVYKTNFYRYEGLYTTTLNAKMSSDCFTKSGRKYLCRYQKGTWDRLPVLYQKMLDYARKIIYSLMVMLMKQD</sequence>